<dbReference type="InterPro" id="IPR001287">
    <property type="entry name" value="NO2-reductase_Cu"/>
</dbReference>
<evidence type="ECO:0000259" key="12">
    <source>
        <dbReference type="Pfam" id="PF07731"/>
    </source>
</evidence>
<comment type="catalytic activity">
    <reaction evidence="11">
        <text>nitric oxide + Fe(III)-[cytochrome c] + H2O = Fe(II)-[cytochrome c] + nitrite + 2 H(+)</text>
        <dbReference type="Rhea" id="RHEA:15233"/>
        <dbReference type="Rhea" id="RHEA-COMP:10350"/>
        <dbReference type="Rhea" id="RHEA-COMP:14399"/>
        <dbReference type="ChEBI" id="CHEBI:15377"/>
        <dbReference type="ChEBI" id="CHEBI:15378"/>
        <dbReference type="ChEBI" id="CHEBI:16301"/>
        <dbReference type="ChEBI" id="CHEBI:16480"/>
        <dbReference type="ChEBI" id="CHEBI:29033"/>
        <dbReference type="ChEBI" id="CHEBI:29034"/>
        <dbReference type="EC" id="1.7.2.1"/>
    </reaction>
</comment>
<comment type="cofactor">
    <cofactor evidence="1">
        <name>Cu(+)</name>
        <dbReference type="ChEBI" id="CHEBI:49552"/>
    </cofactor>
</comment>
<keyword evidence="9" id="KW-0560">Oxidoreductase</keyword>
<evidence type="ECO:0000256" key="8">
    <source>
        <dbReference type="ARBA" id="ARBA00022737"/>
    </source>
</evidence>
<dbReference type="InterPro" id="IPR008972">
    <property type="entry name" value="Cupredoxin"/>
</dbReference>
<keyword evidence="8" id="KW-0677">Repeat</keyword>
<evidence type="ECO:0000256" key="11">
    <source>
        <dbReference type="ARBA" id="ARBA00049340"/>
    </source>
</evidence>
<gene>
    <name evidence="14" type="ORF">OGM63_05915</name>
</gene>
<name>A0ABT3AVB7_9CYAN</name>
<dbReference type="InterPro" id="IPR011707">
    <property type="entry name" value="Cu-oxidase-like_N"/>
</dbReference>
<dbReference type="PANTHER" id="PTHR11709:SF394">
    <property type="entry name" value="FI03373P-RELATED"/>
    <property type="match status" value="1"/>
</dbReference>
<dbReference type="CDD" id="cd11024">
    <property type="entry name" value="CuRO_1_2DMCO_NIR_like"/>
    <property type="match status" value="1"/>
</dbReference>
<evidence type="ECO:0000256" key="2">
    <source>
        <dbReference type="ARBA" id="ARBA00001973"/>
    </source>
</evidence>
<evidence type="ECO:0000313" key="15">
    <source>
        <dbReference type="Proteomes" id="UP001526143"/>
    </source>
</evidence>
<dbReference type="InterPro" id="IPR045087">
    <property type="entry name" value="Cu-oxidase_fam"/>
</dbReference>
<comment type="caution">
    <text evidence="14">The sequence shown here is derived from an EMBL/GenBank/DDBJ whole genome shotgun (WGS) entry which is preliminary data.</text>
</comment>
<dbReference type="InterPro" id="IPR006311">
    <property type="entry name" value="TAT_signal"/>
</dbReference>
<feature type="domain" description="Plastocyanin-like" evidence="13">
    <location>
        <begin position="105"/>
        <end position="208"/>
    </location>
</feature>
<dbReference type="RefSeq" id="WP_263744571.1">
    <property type="nucleotide sequence ID" value="NZ_JAOWRF010000088.1"/>
</dbReference>
<evidence type="ECO:0000256" key="5">
    <source>
        <dbReference type="ARBA" id="ARBA00011882"/>
    </source>
</evidence>
<evidence type="ECO:0000259" key="13">
    <source>
        <dbReference type="Pfam" id="PF07732"/>
    </source>
</evidence>
<dbReference type="InterPro" id="IPR011706">
    <property type="entry name" value="Cu-oxidase_C"/>
</dbReference>
<organism evidence="14 15">
    <name type="scientific">Plectonema radiosum NIES-515</name>
    <dbReference type="NCBI Taxonomy" id="2986073"/>
    <lineage>
        <taxon>Bacteria</taxon>
        <taxon>Bacillati</taxon>
        <taxon>Cyanobacteriota</taxon>
        <taxon>Cyanophyceae</taxon>
        <taxon>Oscillatoriophycideae</taxon>
        <taxon>Oscillatoriales</taxon>
        <taxon>Microcoleaceae</taxon>
        <taxon>Plectonema</taxon>
    </lineage>
</organism>
<keyword evidence="7" id="KW-0479">Metal-binding</keyword>
<dbReference type="EMBL" id="JAOWRF010000088">
    <property type="protein sequence ID" value="MCV3213064.1"/>
    <property type="molecule type" value="Genomic_DNA"/>
</dbReference>
<dbReference type="EC" id="1.7.2.1" evidence="5"/>
<keyword evidence="10" id="KW-0186">Copper</keyword>
<dbReference type="Gene3D" id="2.60.40.420">
    <property type="entry name" value="Cupredoxins - blue copper proteins"/>
    <property type="match status" value="2"/>
</dbReference>
<comment type="similarity">
    <text evidence="3">Belongs to the multicopper oxidase family.</text>
</comment>
<comment type="cofactor">
    <cofactor evidence="2">
        <name>Cu(2+)</name>
        <dbReference type="ChEBI" id="CHEBI:29036"/>
    </cofactor>
</comment>
<dbReference type="PRINTS" id="PR00695">
    <property type="entry name" value="CUNO2RDTASE"/>
</dbReference>
<dbReference type="PANTHER" id="PTHR11709">
    <property type="entry name" value="MULTI-COPPER OXIDASE"/>
    <property type="match status" value="1"/>
</dbReference>
<reference evidence="14 15" key="1">
    <citation type="submission" date="2022-10" db="EMBL/GenBank/DDBJ databases">
        <title>Identification of biosynthetic pathway for the production of the potent trypsin inhibitor radiosumin.</title>
        <authorList>
            <person name="Fewer D.P."/>
            <person name="Delbaje E."/>
            <person name="Ouyang X."/>
            <person name="Agostino P.D."/>
            <person name="Wahlsten M."/>
            <person name="Jokela J."/>
            <person name="Permi P."/>
            <person name="Haapaniemi E."/>
            <person name="Koistinen H."/>
        </authorList>
    </citation>
    <scope>NUCLEOTIDE SEQUENCE [LARGE SCALE GENOMIC DNA]</scope>
    <source>
        <strain evidence="14 15">NIES-515</strain>
    </source>
</reference>
<evidence type="ECO:0000256" key="9">
    <source>
        <dbReference type="ARBA" id="ARBA00023002"/>
    </source>
</evidence>
<evidence type="ECO:0000256" key="3">
    <source>
        <dbReference type="ARBA" id="ARBA00010609"/>
    </source>
</evidence>
<proteinExistence type="inferred from homology"/>
<dbReference type="Pfam" id="PF07731">
    <property type="entry name" value="Cu-oxidase_2"/>
    <property type="match status" value="1"/>
</dbReference>
<sequence>MPNNFALGKEILWSRRQLLKLGLAGAGVAGATALWQAFNAQSKSIVKIPPMEAMSGDKTQGIYAQTTAANPMQVLRNFDYGTVKQENGRTIREFRLTAGTSIIQLNSAVSYNIWDLNGRIPGPTLRAKQGDRVRVLFHNQAGHSHSLHFHGVHPAEMDGIRPVSNGSATIYEFDAEPYGVHLYHCHIEPVTRHIAKGLYGMFIIDPPKPRPPADEIVLIMAGYDINDDNRNEYYAFNGLPHYYMDNPIKIYQNQLIRLYVLNIIEFDPAVTFHLHANFFNVYPTGMTLTPTHKADVITMGIAERHILEFAFRDPGKYMFHPHQDAIAENGCMGNFEVVADSKNALSTQKNS</sequence>
<comment type="subunit">
    <text evidence="4">Homotrimer.</text>
</comment>
<protein>
    <recommendedName>
        <fullName evidence="6">Copper-containing nitrite reductase</fullName>
        <ecNumber evidence="5">1.7.2.1</ecNumber>
    </recommendedName>
</protein>
<evidence type="ECO:0000256" key="6">
    <source>
        <dbReference type="ARBA" id="ARBA00017290"/>
    </source>
</evidence>
<evidence type="ECO:0000256" key="10">
    <source>
        <dbReference type="ARBA" id="ARBA00023008"/>
    </source>
</evidence>
<dbReference type="Proteomes" id="UP001526143">
    <property type="component" value="Unassembled WGS sequence"/>
</dbReference>
<evidence type="ECO:0000256" key="1">
    <source>
        <dbReference type="ARBA" id="ARBA00001960"/>
    </source>
</evidence>
<dbReference type="SUPFAM" id="SSF49503">
    <property type="entry name" value="Cupredoxins"/>
    <property type="match status" value="2"/>
</dbReference>
<accession>A0ABT3AVB7</accession>
<dbReference type="Pfam" id="PF07732">
    <property type="entry name" value="Cu-oxidase_3"/>
    <property type="match status" value="1"/>
</dbReference>
<dbReference type="PROSITE" id="PS51318">
    <property type="entry name" value="TAT"/>
    <property type="match status" value="1"/>
</dbReference>
<evidence type="ECO:0000313" key="14">
    <source>
        <dbReference type="EMBL" id="MCV3213064.1"/>
    </source>
</evidence>
<evidence type="ECO:0000256" key="4">
    <source>
        <dbReference type="ARBA" id="ARBA00011233"/>
    </source>
</evidence>
<evidence type="ECO:0000256" key="7">
    <source>
        <dbReference type="ARBA" id="ARBA00022723"/>
    </source>
</evidence>
<feature type="domain" description="Plastocyanin-like" evidence="12">
    <location>
        <begin position="225"/>
        <end position="338"/>
    </location>
</feature>
<keyword evidence="15" id="KW-1185">Reference proteome</keyword>